<keyword evidence="3" id="KW-1185">Reference proteome</keyword>
<dbReference type="InterPro" id="IPR019587">
    <property type="entry name" value="Polyketide_cyclase/dehydratase"/>
</dbReference>
<name>A0A7W3TI15_9ACTN</name>
<dbReference type="SUPFAM" id="SSF55961">
    <property type="entry name" value="Bet v1-like"/>
    <property type="match status" value="1"/>
</dbReference>
<comment type="caution">
    <text evidence="2">The sequence shown here is derived from an EMBL/GenBank/DDBJ whole genome shotgun (WGS) entry which is preliminary data.</text>
</comment>
<feature type="region of interest" description="Disordered" evidence="1">
    <location>
        <begin position="140"/>
        <end position="215"/>
    </location>
</feature>
<organism evidence="2 3">
    <name type="scientific">Streptomyces alkaliphilus</name>
    <dbReference type="NCBI Taxonomy" id="1472722"/>
    <lineage>
        <taxon>Bacteria</taxon>
        <taxon>Bacillati</taxon>
        <taxon>Actinomycetota</taxon>
        <taxon>Actinomycetes</taxon>
        <taxon>Kitasatosporales</taxon>
        <taxon>Streptomycetaceae</taxon>
        <taxon>Streptomyces</taxon>
    </lineage>
</organism>
<evidence type="ECO:0000313" key="2">
    <source>
        <dbReference type="EMBL" id="MBB0247173.1"/>
    </source>
</evidence>
<dbReference type="PANTHER" id="PTHR38588">
    <property type="entry name" value="BLL0334 PROTEIN"/>
    <property type="match status" value="1"/>
</dbReference>
<protein>
    <recommendedName>
        <fullName evidence="4">Carbon monoxide dehydrogenase subunit G</fullName>
    </recommendedName>
</protein>
<dbReference type="InterPro" id="IPR010419">
    <property type="entry name" value="CO_DH_gsu"/>
</dbReference>
<gene>
    <name evidence="2" type="ORF">FNQ90_24365</name>
</gene>
<evidence type="ECO:0000313" key="3">
    <source>
        <dbReference type="Proteomes" id="UP000538929"/>
    </source>
</evidence>
<dbReference type="EMBL" id="VKHT01001439">
    <property type="protein sequence ID" value="MBB0247173.1"/>
    <property type="molecule type" value="Genomic_DNA"/>
</dbReference>
<reference evidence="3" key="1">
    <citation type="submission" date="2019-10" db="EMBL/GenBank/DDBJ databases">
        <title>Streptomyces sp. nov., a novel actinobacterium isolated from alkaline environment.</title>
        <authorList>
            <person name="Golinska P."/>
        </authorList>
    </citation>
    <scope>NUCLEOTIDE SEQUENCE [LARGE SCALE GENOMIC DNA]</scope>
    <source>
        <strain evidence="3">DSM 42118</strain>
    </source>
</reference>
<dbReference type="Proteomes" id="UP000538929">
    <property type="component" value="Unassembled WGS sequence"/>
</dbReference>
<evidence type="ECO:0000256" key="1">
    <source>
        <dbReference type="SAM" id="MobiDB-lite"/>
    </source>
</evidence>
<dbReference type="Pfam" id="PF10604">
    <property type="entry name" value="Polyketide_cyc2"/>
    <property type="match status" value="1"/>
</dbReference>
<evidence type="ECO:0008006" key="4">
    <source>
        <dbReference type="Google" id="ProtNLM"/>
    </source>
</evidence>
<dbReference type="RefSeq" id="WP_182608400.1">
    <property type="nucleotide sequence ID" value="NZ_VKHT01001439.1"/>
</dbReference>
<dbReference type="PANTHER" id="PTHR38588:SF1">
    <property type="entry name" value="BLL0334 PROTEIN"/>
    <property type="match status" value="1"/>
</dbReference>
<dbReference type="InterPro" id="IPR023393">
    <property type="entry name" value="START-like_dom_sf"/>
</dbReference>
<dbReference type="AlphaFoldDB" id="A0A7W3TI15"/>
<feature type="non-terminal residue" evidence="2">
    <location>
        <position position="215"/>
    </location>
</feature>
<feature type="compositionally biased region" description="Basic and acidic residues" evidence="1">
    <location>
        <begin position="188"/>
        <end position="215"/>
    </location>
</feature>
<sequence>MEHEVYIPYSAADVRAALADPARALTRVPGFHPDPDSAPGTPGGRLRVRVGGSTITYRGTLVAVERGEGFIVTAEGVEARGDGEVRLTLEVVPRSAADDTGTTLVFSGTVRAGGRLADIEPGQRESAARRLLDRFAEALVASPTDGGDGDGAGADVPRTGEARPGTPAAGGPRGTSDGAGSAGEPEDPERSPEGPEGEGDGHEGNPDPADERPDG</sequence>
<proteinExistence type="predicted"/>
<dbReference type="Gene3D" id="3.30.530.20">
    <property type="match status" value="1"/>
</dbReference>
<accession>A0A7W3TI15</accession>